<gene>
    <name evidence="1" type="ORF">D1224_10620</name>
</gene>
<reference evidence="1 2" key="1">
    <citation type="submission" date="2018-08" db="EMBL/GenBank/DDBJ databases">
        <title>Henriciella mobilis sp. nov., isolated from seawater.</title>
        <authorList>
            <person name="Cheng H."/>
            <person name="Wu Y.-H."/>
            <person name="Xu X.-W."/>
            <person name="Guo L.-L."/>
        </authorList>
    </citation>
    <scope>NUCLEOTIDE SEQUENCE [LARGE SCALE GENOMIC DNA]</scope>
    <source>
        <strain evidence="1 2">CCUG66934</strain>
    </source>
</reference>
<dbReference type="GO" id="GO:0016853">
    <property type="term" value="F:isomerase activity"/>
    <property type="evidence" value="ECO:0007669"/>
    <property type="project" value="UniProtKB-KW"/>
</dbReference>
<dbReference type="CDD" id="cd06558">
    <property type="entry name" value="crotonase-like"/>
    <property type="match status" value="1"/>
</dbReference>
<dbReference type="RefSeq" id="WP_119379840.1">
    <property type="nucleotide sequence ID" value="NZ_QWGB01000005.1"/>
</dbReference>
<keyword evidence="2" id="KW-1185">Reference proteome</keyword>
<dbReference type="InterPro" id="IPR001753">
    <property type="entry name" value="Enoyl-CoA_hydra/iso"/>
</dbReference>
<dbReference type="AlphaFoldDB" id="A0A399R1K7"/>
<proteinExistence type="predicted"/>
<organism evidence="1 2">
    <name type="scientific">Henriciella barbarensis</name>
    <dbReference type="NCBI Taxonomy" id="86342"/>
    <lineage>
        <taxon>Bacteria</taxon>
        <taxon>Pseudomonadati</taxon>
        <taxon>Pseudomonadota</taxon>
        <taxon>Alphaproteobacteria</taxon>
        <taxon>Hyphomonadales</taxon>
        <taxon>Hyphomonadaceae</taxon>
        <taxon>Henriciella</taxon>
    </lineage>
</organism>
<keyword evidence="1" id="KW-0413">Isomerase</keyword>
<accession>A0A399R1K7</accession>
<dbReference type="EMBL" id="QWGB01000005">
    <property type="protein sequence ID" value="RIJ24651.1"/>
    <property type="molecule type" value="Genomic_DNA"/>
</dbReference>
<dbReference type="PANTHER" id="PTHR43459">
    <property type="entry name" value="ENOYL-COA HYDRATASE"/>
    <property type="match status" value="1"/>
</dbReference>
<dbReference type="SUPFAM" id="SSF52096">
    <property type="entry name" value="ClpP/crotonase"/>
    <property type="match status" value="1"/>
</dbReference>
<dbReference type="Pfam" id="PF00378">
    <property type="entry name" value="ECH_1"/>
    <property type="match status" value="1"/>
</dbReference>
<dbReference type="InterPro" id="IPR029045">
    <property type="entry name" value="ClpP/crotonase-like_dom_sf"/>
</dbReference>
<dbReference type="Gene3D" id="3.90.226.10">
    <property type="entry name" value="2-enoyl-CoA Hydratase, Chain A, domain 1"/>
    <property type="match status" value="1"/>
</dbReference>
<dbReference type="PANTHER" id="PTHR43459:SF1">
    <property type="entry name" value="EG:BACN32G11.4 PROTEIN"/>
    <property type="match status" value="1"/>
</dbReference>
<evidence type="ECO:0000313" key="2">
    <source>
        <dbReference type="Proteomes" id="UP000265431"/>
    </source>
</evidence>
<comment type="caution">
    <text evidence="1">The sequence shown here is derived from an EMBL/GenBank/DDBJ whole genome shotgun (WGS) entry which is preliminary data.</text>
</comment>
<name>A0A399R1K7_9PROT</name>
<evidence type="ECO:0000313" key="1">
    <source>
        <dbReference type="EMBL" id="RIJ24651.1"/>
    </source>
</evidence>
<dbReference type="OrthoDB" id="9781757at2"/>
<protein>
    <submittedName>
        <fullName evidence="1">Enoyl-CoA hydratase/isomerase family protein</fullName>
    </submittedName>
</protein>
<sequence>MDDADEVLIGDGPVLVSLRNGIAELVLNRPDAANGMTVEFLSALYKAIMKIHGDSRVRVVILRGNGKHFCAGGDVKVFASKGEKLPDYLREATSLLQIVAGALIRLNAPVIASVHGFAAGGGGFGLVCASDFVVAGKSAKFLTGATRAGMAPDAGASVTLQRLVGFRKAMELLLRNTVLSASEAQDLGIINTVVDDENLDAETRALAEELARGAPLALAATKRLLWNGVGTGVEACLPEESRTVAELSGTYDAREALDAVMLRRDPEFEGR</sequence>
<dbReference type="Proteomes" id="UP000265431">
    <property type="component" value="Unassembled WGS sequence"/>
</dbReference>